<sequence length="346" mass="40555">MIVKPQFKTNYTRVNNTLIKHETLSVNAKMLAILLLSLPNTWNVNVEYLTKTLSIGQTAIRKAMRELIDNSILKREQGKTNGKFNGKMKYEFIDPQEEEIFIKEEEITDPKIIENLEFNDLLNQPLQQQGQDLSESLKEPKNNDSSRLVESLIMENLPTYKDRYNNNIYKKRESILRQSQKVINLSTLFIKPKKNLELDFKDFSEEELKSIQNFFNYRKEKHRNLCLTTKKSILDNLRKLKEQGEDIISIIQTSINRGWSGLFPKNKTIMPTYGFRSKKSLAKQSPRDREQQDKQDKQDKELIMQHIGELTPENLAKYEQGTIVPLTINGEERHIQKQGDLVYFVI</sequence>
<proteinExistence type="predicted"/>
<dbReference type="AlphaFoldDB" id="A0A2U8FBZ7"/>
<dbReference type="RefSeq" id="WP_108910613.1">
    <property type="nucleotide sequence ID" value="NZ_CP021886.1"/>
</dbReference>
<dbReference type="OrthoDB" id="5418093at2"/>
<evidence type="ECO:0008006" key="4">
    <source>
        <dbReference type="Google" id="ProtNLM"/>
    </source>
</evidence>
<evidence type="ECO:0000313" key="2">
    <source>
        <dbReference type="EMBL" id="AWI33729.1"/>
    </source>
</evidence>
<evidence type="ECO:0000256" key="1">
    <source>
        <dbReference type="SAM" id="MobiDB-lite"/>
    </source>
</evidence>
<accession>A0A2U8FBZ7</accession>
<dbReference type="KEGG" id="had:CDV25_02360"/>
<protein>
    <recommendedName>
        <fullName evidence="4">Helix-turn-helix domain-containing protein</fullName>
    </recommendedName>
</protein>
<feature type="region of interest" description="Disordered" evidence="1">
    <location>
        <begin position="278"/>
        <end position="298"/>
    </location>
</feature>
<dbReference type="Proteomes" id="UP000244890">
    <property type="component" value="Chromosome"/>
</dbReference>
<evidence type="ECO:0000313" key="3">
    <source>
        <dbReference type="Proteomes" id="UP000244890"/>
    </source>
</evidence>
<reference evidence="2 3" key="1">
    <citation type="submission" date="2017-06" db="EMBL/GenBank/DDBJ databases">
        <title>Complete genome of Helicobacter apodemus.</title>
        <authorList>
            <person name="Cho S."/>
        </authorList>
    </citation>
    <scope>NUCLEOTIDE SEQUENCE [LARGE SCALE GENOMIC DNA]</scope>
    <source>
        <strain evidence="3">SNUVETPUB-15-01</strain>
    </source>
</reference>
<gene>
    <name evidence="2" type="ORF">CDV25_02360</name>
</gene>
<name>A0A2U8FBZ7_9HELI</name>
<organism evidence="2 3">
    <name type="scientific">Helicobacter apodemus</name>
    <dbReference type="NCBI Taxonomy" id="135569"/>
    <lineage>
        <taxon>Bacteria</taxon>
        <taxon>Pseudomonadati</taxon>
        <taxon>Campylobacterota</taxon>
        <taxon>Epsilonproteobacteria</taxon>
        <taxon>Campylobacterales</taxon>
        <taxon>Helicobacteraceae</taxon>
        <taxon>Helicobacter</taxon>
    </lineage>
</organism>
<dbReference type="EMBL" id="CP021886">
    <property type="protein sequence ID" value="AWI33729.1"/>
    <property type="molecule type" value="Genomic_DNA"/>
</dbReference>
<feature type="compositionally biased region" description="Basic and acidic residues" evidence="1">
    <location>
        <begin position="285"/>
        <end position="298"/>
    </location>
</feature>